<sequence>MMKTPLFTAPMSRRALLVGSASTLVAACASAPKPRTSILDFQITVDRSVNPNENGNPSPIVMRIYELKSDTTFNSLDFFTLYDNDTSALGADMIGRREFELMPGSKSQMRTETSYETQYVGVIAGFRDINSSTWRASKQITREKMNMFLVNVTALAVELDLSLVTGKPLLQ</sequence>
<evidence type="ECO:0000313" key="2">
    <source>
        <dbReference type="EMBL" id="MQT15067.1"/>
    </source>
</evidence>
<keyword evidence="1" id="KW-0732">Signal</keyword>
<dbReference type="NCBIfam" id="TIGR03352">
    <property type="entry name" value="VI_chp_3"/>
    <property type="match status" value="1"/>
</dbReference>
<reference evidence="2 3" key="1">
    <citation type="submission" date="2019-09" db="EMBL/GenBank/DDBJ databases">
        <title>Segnochrobactrum spirostomi gen. nov., sp. nov., isolated from the ciliate Spirostomum cf. yagiui and description of a novel family, Segnochrobactraceae fam. nov. within the order Rhizobiales of the class Alphaproteobacteria.</title>
        <authorList>
            <person name="Akter S."/>
            <person name="Shazib S.U.A."/>
            <person name="Shin M.K."/>
        </authorList>
    </citation>
    <scope>NUCLEOTIDE SEQUENCE [LARGE SCALE GENOMIC DNA]</scope>
    <source>
        <strain evidence="2 3">Sp-1</strain>
    </source>
</reference>
<evidence type="ECO:0000256" key="1">
    <source>
        <dbReference type="SAM" id="SignalP"/>
    </source>
</evidence>
<dbReference type="PROSITE" id="PS51257">
    <property type="entry name" value="PROKAR_LIPOPROTEIN"/>
    <property type="match status" value="1"/>
</dbReference>
<dbReference type="RefSeq" id="WP_153489328.1">
    <property type="nucleotide sequence ID" value="NZ_VWNA01000003.1"/>
</dbReference>
<feature type="chain" id="PRO_5025585147" evidence="1">
    <location>
        <begin position="27"/>
        <end position="171"/>
    </location>
</feature>
<dbReference type="Proteomes" id="UP000332515">
    <property type="component" value="Unassembled WGS sequence"/>
</dbReference>
<dbReference type="PANTHER" id="PTHR37625">
    <property type="entry name" value="OUTER MEMBRANE LIPOPROTEIN-RELATED"/>
    <property type="match status" value="1"/>
</dbReference>
<keyword evidence="2" id="KW-0449">Lipoprotein</keyword>
<feature type="signal peptide" evidence="1">
    <location>
        <begin position="1"/>
        <end position="26"/>
    </location>
</feature>
<dbReference type="Gene3D" id="2.60.40.4150">
    <property type="entry name" value="Type VI secretion system, lipoprotein SciN"/>
    <property type="match status" value="1"/>
</dbReference>
<keyword evidence="3" id="KW-1185">Reference proteome</keyword>
<proteinExistence type="predicted"/>
<dbReference type="PANTHER" id="PTHR37625:SF4">
    <property type="entry name" value="OUTER MEMBRANE LIPOPROTEIN"/>
    <property type="match status" value="1"/>
</dbReference>
<gene>
    <name evidence="2" type="primary">tssJ</name>
    <name evidence="2" type="ORF">F0357_20895</name>
</gene>
<dbReference type="Pfam" id="PF12790">
    <property type="entry name" value="T6SS-SciN"/>
    <property type="match status" value="1"/>
</dbReference>
<dbReference type="EMBL" id="VWNA01000003">
    <property type="protein sequence ID" value="MQT15067.1"/>
    <property type="molecule type" value="Genomic_DNA"/>
</dbReference>
<dbReference type="InterPro" id="IPR017734">
    <property type="entry name" value="T6SS_SciN"/>
</dbReference>
<accession>A0A6A7Y9M5</accession>
<dbReference type="InterPro" id="IPR038706">
    <property type="entry name" value="Type_VI_SciN-like_sf"/>
</dbReference>
<name>A0A6A7Y9M5_9HYPH</name>
<organism evidence="2 3">
    <name type="scientific">Segnochrobactrum spirostomi</name>
    <dbReference type="NCBI Taxonomy" id="2608987"/>
    <lineage>
        <taxon>Bacteria</taxon>
        <taxon>Pseudomonadati</taxon>
        <taxon>Pseudomonadota</taxon>
        <taxon>Alphaproteobacteria</taxon>
        <taxon>Hyphomicrobiales</taxon>
        <taxon>Segnochrobactraceae</taxon>
        <taxon>Segnochrobactrum</taxon>
    </lineage>
</organism>
<dbReference type="AlphaFoldDB" id="A0A6A7Y9M5"/>
<protein>
    <submittedName>
        <fullName evidence="2">Type VI secretion system lipoprotein TssJ</fullName>
    </submittedName>
</protein>
<comment type="caution">
    <text evidence="2">The sequence shown here is derived from an EMBL/GenBank/DDBJ whole genome shotgun (WGS) entry which is preliminary data.</text>
</comment>
<evidence type="ECO:0000313" key="3">
    <source>
        <dbReference type="Proteomes" id="UP000332515"/>
    </source>
</evidence>